<evidence type="ECO:0000256" key="6">
    <source>
        <dbReference type="ARBA" id="ARBA00018569"/>
    </source>
</evidence>
<evidence type="ECO:0000256" key="1">
    <source>
        <dbReference type="ARBA" id="ARBA00000083"/>
    </source>
</evidence>
<keyword evidence="7 10" id="KW-0520">NAD</keyword>
<comment type="caution">
    <text evidence="12">The sequence shown here is derived from an EMBL/GenBank/DDBJ whole genome shotgun (WGS) entry which is preliminary data.</text>
</comment>
<gene>
    <name evidence="12" type="primary">galE</name>
    <name evidence="12" type="ORF">ET524_04985</name>
</gene>
<dbReference type="CDD" id="cd05247">
    <property type="entry name" value="UDP_G4E_1_SDR_e"/>
    <property type="match status" value="1"/>
</dbReference>
<name>A0A4Q2K0N4_9ACTN</name>
<dbReference type="PANTHER" id="PTHR43725:SF47">
    <property type="entry name" value="UDP-GLUCOSE 4-EPIMERASE"/>
    <property type="match status" value="1"/>
</dbReference>
<evidence type="ECO:0000256" key="5">
    <source>
        <dbReference type="ARBA" id="ARBA00013189"/>
    </source>
</evidence>
<dbReference type="GO" id="GO:0003978">
    <property type="term" value="F:UDP-glucose 4-epimerase activity"/>
    <property type="evidence" value="ECO:0007669"/>
    <property type="project" value="UniProtKB-UniRule"/>
</dbReference>
<dbReference type="InterPro" id="IPR001509">
    <property type="entry name" value="Epimerase_deHydtase"/>
</dbReference>
<comment type="similarity">
    <text evidence="4 10">Belongs to the NAD(P)-dependent epimerase/dehydratase family.</text>
</comment>
<keyword evidence="13" id="KW-1185">Reference proteome</keyword>
<evidence type="ECO:0000313" key="12">
    <source>
        <dbReference type="EMBL" id="RXZ53908.1"/>
    </source>
</evidence>
<evidence type="ECO:0000256" key="4">
    <source>
        <dbReference type="ARBA" id="ARBA00007637"/>
    </source>
</evidence>
<evidence type="ECO:0000256" key="8">
    <source>
        <dbReference type="ARBA" id="ARBA00023144"/>
    </source>
</evidence>
<protein>
    <recommendedName>
        <fullName evidence="6 10">UDP-glucose 4-epimerase</fullName>
        <ecNumber evidence="5 10">5.1.3.2</ecNumber>
    </recommendedName>
</protein>
<keyword evidence="8" id="KW-0299">Galactose metabolism</keyword>
<dbReference type="EMBL" id="SDPW01000001">
    <property type="protein sequence ID" value="RXZ53908.1"/>
    <property type="molecule type" value="Genomic_DNA"/>
</dbReference>
<dbReference type="RefSeq" id="WP_129423751.1">
    <property type="nucleotide sequence ID" value="NZ_SDPW01000001.1"/>
</dbReference>
<comment type="pathway">
    <text evidence="3 10">Carbohydrate metabolism; galactose metabolism.</text>
</comment>
<dbReference type="OrthoDB" id="9801785at2"/>
<feature type="domain" description="NAD-dependent epimerase/dehydratase" evidence="11">
    <location>
        <begin position="15"/>
        <end position="266"/>
    </location>
</feature>
<evidence type="ECO:0000256" key="2">
    <source>
        <dbReference type="ARBA" id="ARBA00001911"/>
    </source>
</evidence>
<sequence length="378" mass="40963">MANKGLAKGHDALSILVTGGAGFIGSHTCVELIQQGYRVIIVDDLSNSSQVAVDRIRKICGLAADDAQLRFYENNILDREALSAIFDENDVDAIIHFAGFKAVGESVQKPLEYYWNNIAGTLVLCDVARSHGVKNLVFSSSATVYGEPEFIPITEDCPKHDCTNPYGWTKSMLEQVLSDLYVGDNEWNIVLLRYFNPIGAHESGLIGEDPKGIPNNLLPYVAQVAVGKLECVGVFGNDYDTPDGTGVRDYIHVVDLARGHVAALDWMGGKVGTGKALGLGSIKGEAAEDGSRRGVGIFNLGTGKGSSVLDVVHAFEKACGHEIPYQIKPRRAGDVATNYAACDKARTELGWVAQYDLDRMCADSWRWQSMNPDGYATK</sequence>
<dbReference type="Gene3D" id="3.40.50.720">
    <property type="entry name" value="NAD(P)-binding Rossmann-like Domain"/>
    <property type="match status" value="1"/>
</dbReference>
<evidence type="ECO:0000259" key="11">
    <source>
        <dbReference type="Pfam" id="PF01370"/>
    </source>
</evidence>
<dbReference type="NCBIfam" id="TIGR01179">
    <property type="entry name" value="galE"/>
    <property type="match status" value="1"/>
</dbReference>
<evidence type="ECO:0000256" key="10">
    <source>
        <dbReference type="RuleBase" id="RU366046"/>
    </source>
</evidence>
<evidence type="ECO:0000256" key="9">
    <source>
        <dbReference type="ARBA" id="ARBA00023235"/>
    </source>
</evidence>
<dbReference type="PANTHER" id="PTHR43725">
    <property type="entry name" value="UDP-GLUCOSE 4-EPIMERASE"/>
    <property type="match status" value="1"/>
</dbReference>
<dbReference type="GO" id="GO:0006012">
    <property type="term" value="P:galactose metabolic process"/>
    <property type="evidence" value="ECO:0007669"/>
    <property type="project" value="UniProtKB-UniPathway"/>
</dbReference>
<keyword evidence="10" id="KW-0119">Carbohydrate metabolism</keyword>
<accession>A0A4Q2K0N4</accession>
<dbReference type="EC" id="5.1.3.2" evidence="5 10"/>
<keyword evidence="9 10" id="KW-0413">Isomerase</keyword>
<comment type="subunit">
    <text evidence="10">Homodimer.</text>
</comment>
<dbReference type="SUPFAM" id="SSF51735">
    <property type="entry name" value="NAD(P)-binding Rossmann-fold domains"/>
    <property type="match status" value="1"/>
</dbReference>
<comment type="cofactor">
    <cofactor evidence="2 10">
        <name>NAD(+)</name>
        <dbReference type="ChEBI" id="CHEBI:57540"/>
    </cofactor>
</comment>
<dbReference type="UniPathway" id="UPA00214"/>
<evidence type="ECO:0000313" key="13">
    <source>
        <dbReference type="Proteomes" id="UP000293345"/>
    </source>
</evidence>
<dbReference type="AlphaFoldDB" id="A0A4Q2K0N4"/>
<evidence type="ECO:0000256" key="3">
    <source>
        <dbReference type="ARBA" id="ARBA00004947"/>
    </source>
</evidence>
<dbReference type="GO" id="GO:0005829">
    <property type="term" value="C:cytosol"/>
    <property type="evidence" value="ECO:0007669"/>
    <property type="project" value="TreeGrafter"/>
</dbReference>
<organism evidence="12 13">
    <name type="scientific">Senegalimassilia faecalis</name>
    <dbReference type="NCBI Taxonomy" id="2509433"/>
    <lineage>
        <taxon>Bacteria</taxon>
        <taxon>Bacillati</taxon>
        <taxon>Actinomycetota</taxon>
        <taxon>Coriobacteriia</taxon>
        <taxon>Coriobacteriales</taxon>
        <taxon>Coriobacteriaceae</taxon>
        <taxon>Senegalimassilia</taxon>
    </lineage>
</organism>
<comment type="catalytic activity">
    <reaction evidence="1 10">
        <text>UDP-alpha-D-glucose = UDP-alpha-D-galactose</text>
        <dbReference type="Rhea" id="RHEA:22168"/>
        <dbReference type="ChEBI" id="CHEBI:58885"/>
        <dbReference type="ChEBI" id="CHEBI:66914"/>
        <dbReference type="EC" id="5.1.3.2"/>
    </reaction>
</comment>
<dbReference type="Proteomes" id="UP000293345">
    <property type="component" value="Unassembled WGS sequence"/>
</dbReference>
<dbReference type="InterPro" id="IPR005886">
    <property type="entry name" value="UDP_G4E"/>
</dbReference>
<reference evidence="12 13" key="1">
    <citation type="submission" date="2019-01" db="EMBL/GenBank/DDBJ databases">
        <title>Senegalimassilia sp. nov. KGMB04484 isolated human feces.</title>
        <authorList>
            <person name="Han K.-I."/>
            <person name="Kim J.-S."/>
            <person name="Lee K.C."/>
            <person name="Suh M.K."/>
            <person name="Eom M.K."/>
            <person name="Lee J.H."/>
            <person name="Park S.-H."/>
            <person name="Kang S.W."/>
            <person name="Park J.-E."/>
            <person name="Oh B.S."/>
            <person name="Yu S.Y."/>
            <person name="Choi S.-H."/>
            <person name="Lee D.H."/>
            <person name="Yoon H."/>
            <person name="Kim B.-Y."/>
            <person name="Lee J.H."/>
            <person name="Lee J.-S."/>
        </authorList>
    </citation>
    <scope>NUCLEOTIDE SEQUENCE [LARGE SCALE GENOMIC DNA]</scope>
    <source>
        <strain evidence="12 13">KGMB04484</strain>
    </source>
</reference>
<evidence type="ECO:0000256" key="7">
    <source>
        <dbReference type="ARBA" id="ARBA00023027"/>
    </source>
</evidence>
<proteinExistence type="inferred from homology"/>
<dbReference type="Pfam" id="PF01370">
    <property type="entry name" value="Epimerase"/>
    <property type="match status" value="1"/>
</dbReference>
<dbReference type="Gene3D" id="3.90.25.10">
    <property type="entry name" value="UDP-galactose 4-epimerase, domain 1"/>
    <property type="match status" value="1"/>
</dbReference>
<dbReference type="InterPro" id="IPR036291">
    <property type="entry name" value="NAD(P)-bd_dom_sf"/>
</dbReference>